<dbReference type="SUPFAM" id="SSF54427">
    <property type="entry name" value="NTF2-like"/>
    <property type="match status" value="1"/>
</dbReference>
<protein>
    <recommendedName>
        <fullName evidence="3">SnoaL-like domain-containing protein</fullName>
    </recommendedName>
</protein>
<keyword evidence="2" id="KW-1185">Reference proteome</keyword>
<accession>A0A5C3L9A7</accession>
<dbReference type="Gene3D" id="3.10.450.50">
    <property type="match status" value="1"/>
</dbReference>
<organism evidence="1 2">
    <name type="scientific">Coprinopsis marcescibilis</name>
    <name type="common">Agaric fungus</name>
    <name type="synonym">Psathyrella marcescibilis</name>
    <dbReference type="NCBI Taxonomy" id="230819"/>
    <lineage>
        <taxon>Eukaryota</taxon>
        <taxon>Fungi</taxon>
        <taxon>Dikarya</taxon>
        <taxon>Basidiomycota</taxon>
        <taxon>Agaricomycotina</taxon>
        <taxon>Agaricomycetes</taxon>
        <taxon>Agaricomycetidae</taxon>
        <taxon>Agaricales</taxon>
        <taxon>Agaricineae</taxon>
        <taxon>Psathyrellaceae</taxon>
        <taxon>Coprinopsis</taxon>
    </lineage>
</organism>
<proteinExistence type="predicted"/>
<evidence type="ECO:0008006" key="3">
    <source>
        <dbReference type="Google" id="ProtNLM"/>
    </source>
</evidence>
<dbReference type="EMBL" id="ML210150">
    <property type="protein sequence ID" value="TFK29242.1"/>
    <property type="molecule type" value="Genomic_DNA"/>
</dbReference>
<name>A0A5C3L9A7_COPMA</name>
<dbReference type="OrthoDB" id="3352776at2759"/>
<reference evidence="1 2" key="1">
    <citation type="journal article" date="2019" name="Nat. Ecol. Evol.">
        <title>Megaphylogeny resolves global patterns of mushroom evolution.</title>
        <authorList>
            <person name="Varga T."/>
            <person name="Krizsan K."/>
            <person name="Foldi C."/>
            <person name="Dima B."/>
            <person name="Sanchez-Garcia M."/>
            <person name="Sanchez-Ramirez S."/>
            <person name="Szollosi G.J."/>
            <person name="Szarkandi J.G."/>
            <person name="Papp V."/>
            <person name="Albert L."/>
            <person name="Andreopoulos W."/>
            <person name="Angelini C."/>
            <person name="Antonin V."/>
            <person name="Barry K.W."/>
            <person name="Bougher N.L."/>
            <person name="Buchanan P."/>
            <person name="Buyck B."/>
            <person name="Bense V."/>
            <person name="Catcheside P."/>
            <person name="Chovatia M."/>
            <person name="Cooper J."/>
            <person name="Damon W."/>
            <person name="Desjardin D."/>
            <person name="Finy P."/>
            <person name="Geml J."/>
            <person name="Haridas S."/>
            <person name="Hughes K."/>
            <person name="Justo A."/>
            <person name="Karasinski D."/>
            <person name="Kautmanova I."/>
            <person name="Kiss B."/>
            <person name="Kocsube S."/>
            <person name="Kotiranta H."/>
            <person name="LaButti K.M."/>
            <person name="Lechner B.E."/>
            <person name="Liimatainen K."/>
            <person name="Lipzen A."/>
            <person name="Lukacs Z."/>
            <person name="Mihaltcheva S."/>
            <person name="Morgado L.N."/>
            <person name="Niskanen T."/>
            <person name="Noordeloos M.E."/>
            <person name="Ohm R.A."/>
            <person name="Ortiz-Santana B."/>
            <person name="Ovrebo C."/>
            <person name="Racz N."/>
            <person name="Riley R."/>
            <person name="Savchenko A."/>
            <person name="Shiryaev A."/>
            <person name="Soop K."/>
            <person name="Spirin V."/>
            <person name="Szebenyi C."/>
            <person name="Tomsovsky M."/>
            <person name="Tulloss R.E."/>
            <person name="Uehling J."/>
            <person name="Grigoriev I.V."/>
            <person name="Vagvolgyi C."/>
            <person name="Papp T."/>
            <person name="Martin F.M."/>
            <person name="Miettinen O."/>
            <person name="Hibbett D.S."/>
            <person name="Nagy L.G."/>
        </authorList>
    </citation>
    <scope>NUCLEOTIDE SEQUENCE [LARGE SCALE GENOMIC DNA]</scope>
    <source>
        <strain evidence="1 2">CBS 121175</strain>
    </source>
</reference>
<sequence>MSTPREVLESAAQKFCSAFAEKKDIETIMSFFSTKHPISAVEYGDPVLAQFVGRPFEGNEGVKKYFGLLASTITYEGMHFSEYVVDTETRKVALKGKGHFIWSDTCESWNETFAYVLDFDEDLQLVRYQVWADSGAAYLARKGRLEEERKYHSEE</sequence>
<dbReference type="Proteomes" id="UP000307440">
    <property type="component" value="Unassembled WGS sequence"/>
</dbReference>
<evidence type="ECO:0000313" key="2">
    <source>
        <dbReference type="Proteomes" id="UP000307440"/>
    </source>
</evidence>
<evidence type="ECO:0000313" key="1">
    <source>
        <dbReference type="EMBL" id="TFK29242.1"/>
    </source>
</evidence>
<dbReference type="InterPro" id="IPR032710">
    <property type="entry name" value="NTF2-like_dom_sf"/>
</dbReference>
<dbReference type="AlphaFoldDB" id="A0A5C3L9A7"/>
<gene>
    <name evidence="1" type="ORF">FA15DRAFT_684751</name>
</gene>